<evidence type="ECO:0000256" key="1">
    <source>
        <dbReference type="SAM" id="MobiDB-lite"/>
    </source>
</evidence>
<feature type="region of interest" description="Disordered" evidence="1">
    <location>
        <begin position="1"/>
        <end position="49"/>
    </location>
</feature>
<name>A0A9D3MHL7_ANGAN</name>
<reference evidence="2" key="1">
    <citation type="submission" date="2021-01" db="EMBL/GenBank/DDBJ databases">
        <title>A chromosome-scale assembly of European eel, Anguilla anguilla.</title>
        <authorList>
            <person name="Henkel C."/>
            <person name="Jong-Raadsen S.A."/>
            <person name="Dufour S."/>
            <person name="Weltzien F.-A."/>
            <person name="Palstra A.P."/>
            <person name="Pelster B."/>
            <person name="Spaink H.P."/>
            <person name="Van Den Thillart G.E."/>
            <person name="Jansen H."/>
            <person name="Zahm M."/>
            <person name="Klopp C."/>
            <person name="Cedric C."/>
            <person name="Louis A."/>
            <person name="Berthelot C."/>
            <person name="Parey E."/>
            <person name="Roest Crollius H."/>
            <person name="Montfort J."/>
            <person name="Robinson-Rechavi M."/>
            <person name="Bucao C."/>
            <person name="Bouchez O."/>
            <person name="Gislard M."/>
            <person name="Lluch J."/>
            <person name="Milhes M."/>
            <person name="Lampietro C."/>
            <person name="Lopez Roques C."/>
            <person name="Donnadieu C."/>
            <person name="Braasch I."/>
            <person name="Desvignes T."/>
            <person name="Postlethwait J."/>
            <person name="Bobe J."/>
            <person name="Guiguen Y."/>
            <person name="Dirks R."/>
        </authorList>
    </citation>
    <scope>NUCLEOTIDE SEQUENCE</scope>
    <source>
        <strain evidence="2">Tag_6206</strain>
        <tissue evidence="2">Liver</tissue>
    </source>
</reference>
<keyword evidence="3" id="KW-1185">Reference proteome</keyword>
<feature type="region of interest" description="Disordered" evidence="1">
    <location>
        <begin position="62"/>
        <end position="83"/>
    </location>
</feature>
<dbReference type="AlphaFoldDB" id="A0A9D3MHL7"/>
<feature type="compositionally biased region" description="Polar residues" evidence="1">
    <location>
        <begin position="73"/>
        <end position="83"/>
    </location>
</feature>
<proteinExistence type="predicted"/>
<feature type="compositionally biased region" description="Gly residues" evidence="1">
    <location>
        <begin position="1"/>
        <end position="11"/>
    </location>
</feature>
<sequence length="83" mass="9164">MNMGLGDGLPGGWDPQTAQSRGVDQVNLRDEETLMPTQTPRCQTPQTSSSVTVCMDLQLRHQERSRTAPPCTASRSSLYRESL</sequence>
<evidence type="ECO:0000313" key="2">
    <source>
        <dbReference type="EMBL" id="KAG5848166.1"/>
    </source>
</evidence>
<feature type="compositionally biased region" description="Low complexity" evidence="1">
    <location>
        <begin position="36"/>
        <end position="49"/>
    </location>
</feature>
<organism evidence="2 3">
    <name type="scientific">Anguilla anguilla</name>
    <name type="common">European freshwater eel</name>
    <name type="synonym">Muraena anguilla</name>
    <dbReference type="NCBI Taxonomy" id="7936"/>
    <lineage>
        <taxon>Eukaryota</taxon>
        <taxon>Metazoa</taxon>
        <taxon>Chordata</taxon>
        <taxon>Craniata</taxon>
        <taxon>Vertebrata</taxon>
        <taxon>Euteleostomi</taxon>
        <taxon>Actinopterygii</taxon>
        <taxon>Neopterygii</taxon>
        <taxon>Teleostei</taxon>
        <taxon>Anguilliformes</taxon>
        <taxon>Anguillidae</taxon>
        <taxon>Anguilla</taxon>
    </lineage>
</organism>
<comment type="caution">
    <text evidence="2">The sequence shown here is derived from an EMBL/GenBank/DDBJ whole genome shotgun (WGS) entry which is preliminary data.</text>
</comment>
<evidence type="ECO:0000313" key="3">
    <source>
        <dbReference type="Proteomes" id="UP001044222"/>
    </source>
</evidence>
<protein>
    <submittedName>
        <fullName evidence="2">Uncharacterized protein</fullName>
    </submittedName>
</protein>
<dbReference type="EMBL" id="JAFIRN010000005">
    <property type="protein sequence ID" value="KAG5848166.1"/>
    <property type="molecule type" value="Genomic_DNA"/>
</dbReference>
<dbReference type="Proteomes" id="UP001044222">
    <property type="component" value="Unassembled WGS sequence"/>
</dbReference>
<accession>A0A9D3MHL7</accession>
<gene>
    <name evidence="2" type="ORF">ANANG_G00095560</name>
</gene>